<evidence type="ECO:0008006" key="3">
    <source>
        <dbReference type="Google" id="ProtNLM"/>
    </source>
</evidence>
<keyword evidence="2" id="KW-1185">Reference proteome</keyword>
<dbReference type="RefSeq" id="WP_377506337.1">
    <property type="nucleotide sequence ID" value="NZ_JBHULU010000013.1"/>
</dbReference>
<dbReference type="Proteomes" id="UP001597544">
    <property type="component" value="Unassembled WGS sequence"/>
</dbReference>
<evidence type="ECO:0000313" key="2">
    <source>
        <dbReference type="Proteomes" id="UP001597544"/>
    </source>
</evidence>
<comment type="caution">
    <text evidence="1">The sequence shown here is derived from an EMBL/GenBank/DDBJ whole genome shotgun (WGS) entry which is preliminary data.</text>
</comment>
<organism evidence="1 2">
    <name type="scientific">Pontibacter locisalis</name>
    <dbReference type="NCBI Taxonomy" id="1719035"/>
    <lineage>
        <taxon>Bacteria</taxon>
        <taxon>Pseudomonadati</taxon>
        <taxon>Bacteroidota</taxon>
        <taxon>Cytophagia</taxon>
        <taxon>Cytophagales</taxon>
        <taxon>Hymenobacteraceae</taxon>
        <taxon>Pontibacter</taxon>
    </lineage>
</organism>
<gene>
    <name evidence="1" type="ORF">ACFSRY_10060</name>
</gene>
<name>A0ABW5IKQ2_9BACT</name>
<proteinExistence type="predicted"/>
<evidence type="ECO:0000313" key="1">
    <source>
        <dbReference type="EMBL" id="MFD2514211.1"/>
    </source>
</evidence>
<sequence>MEPTEKNIANLKSLLDFIENILSATQGKDEFDWFIQDFGARFSKYFLPNDQGLPHISAEGLGQIGVNVDWIISYLRINIPVNKLIDFSFIGEQFDRARKQLEIDNVQMWRARYGKNNEDGCPDFEEFCRFAHYQLEEILSLYFYIFEKYKPDELKEQWLNSVATVNIHKDDECYYRGDIFESYGKKVIYYNKLSESGALRHKTKYRTKALENYLPYGTSSKVNYSLKRKFFIQLHNYNEPNWEKKILNFKYAEYISWYRNELSHRSSMIEEKEYVSDEKKHEYLSFKSLKDFNTISLCIEECIGKVKEELPNLMKIEEPVLS</sequence>
<accession>A0ABW5IKQ2</accession>
<reference evidence="2" key="1">
    <citation type="journal article" date="2019" name="Int. J. Syst. Evol. Microbiol.">
        <title>The Global Catalogue of Microorganisms (GCM) 10K type strain sequencing project: providing services to taxonomists for standard genome sequencing and annotation.</title>
        <authorList>
            <consortium name="The Broad Institute Genomics Platform"/>
            <consortium name="The Broad Institute Genome Sequencing Center for Infectious Disease"/>
            <person name="Wu L."/>
            <person name="Ma J."/>
        </authorList>
    </citation>
    <scope>NUCLEOTIDE SEQUENCE [LARGE SCALE GENOMIC DNA]</scope>
    <source>
        <strain evidence="2">KCTC 42498</strain>
    </source>
</reference>
<dbReference type="EMBL" id="JBHULU010000013">
    <property type="protein sequence ID" value="MFD2514211.1"/>
    <property type="molecule type" value="Genomic_DNA"/>
</dbReference>
<protein>
    <recommendedName>
        <fullName evidence="3">Abi-like protein</fullName>
    </recommendedName>
</protein>